<name>A0AAJ7DW12_9HYME</name>
<organism evidence="1 2">
    <name type="scientific">Ceratosolen solmsi marchali</name>
    <dbReference type="NCBI Taxonomy" id="326594"/>
    <lineage>
        <taxon>Eukaryota</taxon>
        <taxon>Metazoa</taxon>
        <taxon>Ecdysozoa</taxon>
        <taxon>Arthropoda</taxon>
        <taxon>Hexapoda</taxon>
        <taxon>Insecta</taxon>
        <taxon>Pterygota</taxon>
        <taxon>Neoptera</taxon>
        <taxon>Endopterygota</taxon>
        <taxon>Hymenoptera</taxon>
        <taxon>Apocrita</taxon>
        <taxon>Proctotrupomorpha</taxon>
        <taxon>Chalcidoidea</taxon>
        <taxon>Agaonidae</taxon>
        <taxon>Agaoninae</taxon>
        <taxon>Ceratosolen</taxon>
    </lineage>
</organism>
<gene>
    <name evidence="2" type="primary">LOC105362706</name>
</gene>
<accession>A0AAJ7DW12</accession>
<dbReference type="RefSeq" id="XP_011498493.1">
    <property type="nucleotide sequence ID" value="XM_011500191.1"/>
</dbReference>
<dbReference type="AlphaFoldDB" id="A0AAJ7DW12"/>
<keyword evidence="1" id="KW-1185">Reference proteome</keyword>
<reference evidence="2" key="1">
    <citation type="submission" date="2025-08" db="UniProtKB">
        <authorList>
            <consortium name="RefSeq"/>
        </authorList>
    </citation>
    <scope>IDENTIFICATION</scope>
</reference>
<protein>
    <submittedName>
        <fullName evidence="2">Uncharacterized protein LOC105362706</fullName>
    </submittedName>
</protein>
<evidence type="ECO:0000313" key="1">
    <source>
        <dbReference type="Proteomes" id="UP000695007"/>
    </source>
</evidence>
<evidence type="ECO:0000313" key="2">
    <source>
        <dbReference type="RefSeq" id="XP_011498493.1"/>
    </source>
</evidence>
<sequence length="150" mass="17772">MENLRIKDIERILLTLYQFNYDSKVTPFYSHAAEELVKPSRKEEQQMFPKSLIYCAQYLLQANFCFKKILEIIMNPAFIKLTSANEICNAYIYIHNCLELDHPEIKDQFKLDNSVLTTFYTIAEQWNKNLKGHSSKRQQFAADVIYNFKV</sequence>
<dbReference type="KEGG" id="csol:105362706"/>
<dbReference type="GeneID" id="105362706"/>
<dbReference type="Proteomes" id="UP000695007">
    <property type="component" value="Unplaced"/>
</dbReference>
<proteinExistence type="predicted"/>